<dbReference type="PANTHER" id="PTHR43806">
    <property type="entry name" value="PEPTIDASE S8"/>
    <property type="match status" value="1"/>
</dbReference>
<feature type="region of interest" description="Disordered" evidence="6">
    <location>
        <begin position="141"/>
        <end position="182"/>
    </location>
</feature>
<evidence type="ECO:0000256" key="2">
    <source>
        <dbReference type="ARBA" id="ARBA00022670"/>
    </source>
</evidence>
<dbReference type="Pfam" id="PF00082">
    <property type="entry name" value="Peptidase_S8"/>
    <property type="match status" value="1"/>
</dbReference>
<comment type="caution">
    <text evidence="8">The sequence shown here is derived from an EMBL/GenBank/DDBJ whole genome shotgun (WGS) entry which is preliminary data.</text>
</comment>
<dbReference type="Proteomes" id="UP001407405">
    <property type="component" value="Unassembled WGS sequence"/>
</dbReference>
<proteinExistence type="inferred from homology"/>
<dbReference type="Gene3D" id="3.40.50.200">
    <property type="entry name" value="Peptidase S8/S53 domain"/>
    <property type="match status" value="1"/>
</dbReference>
<feature type="active site" description="Charge relay system" evidence="5">
    <location>
        <position position="382"/>
    </location>
</feature>
<dbReference type="EMBL" id="JBCITM010000008">
    <property type="protein sequence ID" value="MEN1760745.1"/>
    <property type="molecule type" value="Genomic_DNA"/>
</dbReference>
<dbReference type="InterPro" id="IPR022398">
    <property type="entry name" value="Peptidase_S8_His-AS"/>
</dbReference>
<feature type="active site" description="Charge relay system" evidence="5">
    <location>
        <position position="348"/>
    </location>
</feature>
<dbReference type="InterPro" id="IPR036852">
    <property type="entry name" value="Peptidase_S8/S53_dom_sf"/>
</dbReference>
<sequence length="723" mass="78201">MKMMLHRNKLIPALLSFLLLFNAFWVNTFPIAYAMDTTAALTILDEPLEPFEASAFATIDDFNQWLKTLLEKEENFPDLVLDLDFLLQKNQLQANEKTHALATALRGLGAVVIWDGFISDNEVEGDVEGTDLETPEAGTLEELPMDLPDEQPETSAPEGVEEEMAPGEDEPVSPEADEEKDGFEEVDGLLEEGVELKDLADWVEVAVEPYGVAAQGMMRLQDARGPPAVPEEEWILVRYHFEQGMIRTMERQSVERLDRIIQVTPLVDAVVPSSSQEAALLFDDLSNLPHVEAVSLNHSLYVMNTYQAPNDTHYASQWHLPRVKAPEAWQAMINSQTTVSPIAVAVFDTGIQTNHPDFANRLLLPGYNAADGTTNVADYGNHGTRVSGVIAAATNNNTGVAGVAYTFPVQIYPVRVANSAGEITLQSLINGINKILQDPTLSNVKVINMSLGYVPKDIHGNIIDPSPVLGASIQDALNAGITVVASAGNWDSGKSWSITDKMYPASYPGVISVGATNSSNLRSSFSHYNDRVDLVAPGTGIVTTDINSSYTTTSPNANGTSFSAPIVAGVATVLKGIDPTLTPDGIKNALTSTAVDLGPTGKDNEYGWGMVDYERSVAHFTGQSMTITSVQVSVDQGSSSTVNQAITLRASSNPPGAEFEFWVRPPGQSWRVVRAYGPSSFFSYTPSVTGSWQVGVRGRMPGSTQWVDHIRDHQVSSASITSV</sequence>
<dbReference type="PROSITE" id="PS00137">
    <property type="entry name" value="SUBTILASE_HIS"/>
    <property type="match status" value="1"/>
</dbReference>
<feature type="domain" description="Peptidase S8/S53" evidence="7">
    <location>
        <begin position="342"/>
        <end position="609"/>
    </location>
</feature>
<dbReference type="RefSeq" id="WP_343186065.1">
    <property type="nucleotide sequence ID" value="NZ_JBCITM010000008.1"/>
</dbReference>
<evidence type="ECO:0000256" key="4">
    <source>
        <dbReference type="ARBA" id="ARBA00022825"/>
    </source>
</evidence>
<dbReference type="SUPFAM" id="SSF52743">
    <property type="entry name" value="Subtilisin-like"/>
    <property type="match status" value="1"/>
</dbReference>
<feature type="compositionally biased region" description="Acidic residues" evidence="6">
    <location>
        <begin position="143"/>
        <end position="152"/>
    </location>
</feature>
<keyword evidence="9" id="KW-1185">Reference proteome</keyword>
<reference evidence="8 9" key="1">
    <citation type="submission" date="2024-04" db="EMBL/GenBank/DDBJ databases">
        <title>Genome sequencing and metabolic network reconstruction of aminoacids and betaine degradation by Anoxynatronum sibiricum.</title>
        <authorList>
            <person name="Detkova E.N."/>
            <person name="Boltjanskaja Y.V."/>
            <person name="Mardanov A.V."/>
            <person name="Kevbrin V."/>
        </authorList>
    </citation>
    <scope>NUCLEOTIDE SEQUENCE [LARGE SCALE GENOMIC DNA]</scope>
    <source>
        <strain evidence="8 9">Z-7981</strain>
    </source>
</reference>
<accession>A0ABU9VUB4</accession>
<keyword evidence="3 5" id="KW-0378">Hydrolase</keyword>
<gene>
    <name evidence="8" type="ORF">AAIG11_09685</name>
</gene>
<evidence type="ECO:0000256" key="6">
    <source>
        <dbReference type="SAM" id="MobiDB-lite"/>
    </source>
</evidence>
<feature type="non-terminal residue" evidence="8">
    <location>
        <position position="723"/>
    </location>
</feature>
<keyword evidence="4 5" id="KW-0720">Serine protease</keyword>
<name>A0ABU9VUB4_9CLOT</name>
<dbReference type="PROSITE" id="PS51892">
    <property type="entry name" value="SUBTILASE"/>
    <property type="match status" value="1"/>
</dbReference>
<evidence type="ECO:0000313" key="9">
    <source>
        <dbReference type="Proteomes" id="UP001407405"/>
    </source>
</evidence>
<keyword evidence="2 5" id="KW-0645">Protease</keyword>
<dbReference type="PRINTS" id="PR00723">
    <property type="entry name" value="SUBTILISIN"/>
</dbReference>
<dbReference type="InterPro" id="IPR000209">
    <property type="entry name" value="Peptidase_S8/S53_dom"/>
</dbReference>
<evidence type="ECO:0000256" key="5">
    <source>
        <dbReference type="PROSITE-ProRule" id="PRU01240"/>
    </source>
</evidence>
<dbReference type="PANTHER" id="PTHR43806:SF11">
    <property type="entry name" value="CEREVISIN-RELATED"/>
    <property type="match status" value="1"/>
</dbReference>
<protein>
    <submittedName>
        <fullName evidence="8">S8 family serine peptidase</fullName>
    </submittedName>
</protein>
<evidence type="ECO:0000313" key="8">
    <source>
        <dbReference type="EMBL" id="MEN1760745.1"/>
    </source>
</evidence>
<evidence type="ECO:0000256" key="1">
    <source>
        <dbReference type="ARBA" id="ARBA00011073"/>
    </source>
</evidence>
<evidence type="ECO:0000259" key="7">
    <source>
        <dbReference type="Pfam" id="PF00082"/>
    </source>
</evidence>
<organism evidence="8 9">
    <name type="scientific">Anoxynatronum sibiricum</name>
    <dbReference type="NCBI Taxonomy" id="210623"/>
    <lineage>
        <taxon>Bacteria</taxon>
        <taxon>Bacillati</taxon>
        <taxon>Bacillota</taxon>
        <taxon>Clostridia</taxon>
        <taxon>Eubacteriales</taxon>
        <taxon>Clostridiaceae</taxon>
        <taxon>Anoxynatronum</taxon>
    </lineage>
</organism>
<dbReference type="PROSITE" id="PS00138">
    <property type="entry name" value="SUBTILASE_SER"/>
    <property type="match status" value="1"/>
</dbReference>
<feature type="compositionally biased region" description="Acidic residues" evidence="6">
    <location>
        <begin position="159"/>
        <end position="182"/>
    </location>
</feature>
<evidence type="ECO:0000256" key="3">
    <source>
        <dbReference type="ARBA" id="ARBA00022801"/>
    </source>
</evidence>
<comment type="similarity">
    <text evidence="1 5">Belongs to the peptidase S8 family.</text>
</comment>
<dbReference type="InterPro" id="IPR023828">
    <property type="entry name" value="Peptidase_S8_Ser-AS"/>
</dbReference>
<dbReference type="InterPro" id="IPR015500">
    <property type="entry name" value="Peptidase_S8_subtilisin-rel"/>
</dbReference>
<dbReference type="InterPro" id="IPR050131">
    <property type="entry name" value="Peptidase_S8_subtilisin-like"/>
</dbReference>
<feature type="active site" description="Charge relay system" evidence="5">
    <location>
        <position position="561"/>
    </location>
</feature>